<organism evidence="1">
    <name type="scientific">Acinetobacter baumannii</name>
    <dbReference type="NCBI Taxonomy" id="470"/>
    <lineage>
        <taxon>Bacteria</taxon>
        <taxon>Pseudomonadati</taxon>
        <taxon>Pseudomonadota</taxon>
        <taxon>Gammaproteobacteria</taxon>
        <taxon>Moraxellales</taxon>
        <taxon>Moraxellaceae</taxon>
        <taxon>Acinetobacter</taxon>
        <taxon>Acinetobacter calcoaceticus/baumannii complex</taxon>
    </lineage>
</organism>
<name>A0A6F8TGY5_ACIBA</name>
<evidence type="ECO:0000313" key="1">
    <source>
        <dbReference type="EMBL" id="BCB00228.1"/>
    </source>
</evidence>
<accession>A0A6F8TGY5</accession>
<dbReference type="EMBL" id="AP022836">
    <property type="protein sequence ID" value="BCB00228.1"/>
    <property type="molecule type" value="Genomic_DNA"/>
</dbReference>
<protein>
    <submittedName>
        <fullName evidence="1">Uncharacterized protein</fullName>
    </submittedName>
</protein>
<reference evidence="1" key="1">
    <citation type="submission" date="2020-03" db="EMBL/GenBank/DDBJ databases">
        <title>Complete genome sequence of Acinetobacter baumannii ATCC19606T, which is a model strain for tolerization of antimicrobial agents.</title>
        <authorList>
            <person name="Tsubouchi T."/>
            <person name="Suzuki M."/>
            <person name="Niki M."/>
            <person name="Oinuma K."/>
            <person name="Niki M."/>
            <person name="Shibayama K."/>
            <person name="Kakeya H."/>
            <person name="Kaneko Y."/>
        </authorList>
    </citation>
    <scope>NUCLEOTIDE SEQUENCE</scope>
    <source>
        <strain evidence="1">ATCC19606</strain>
    </source>
</reference>
<sequence>MFFTKICFLITMYFLNIKEINMNNSSFPNYTTPSIHNPELISFAKSINSGDLITTPHSIDLLPIGNCYWNVEWLVQNQGGGVVYGWIFSEWKGLMLEAMHHAVWISPNNQLIDITQNYPSMSETHSIFLPDPSSSLLTLDVQPNILNKVKLLSNSQELIDFNNLQDKKIEILRELNQIFYDLGHRCEAQRSKITGKPFDFSPNMSKATNDQLDKIKKLTTEINQIELVCGQYIPRLNKLSHDSDH</sequence>
<gene>
    <name evidence="1" type="ORF">ATCC19606_25630</name>
</gene>
<dbReference type="AlphaFoldDB" id="A0A6F8TGY5"/>
<proteinExistence type="predicted"/>